<gene>
    <name evidence="15" type="ORF">DIT97_31025</name>
</gene>
<dbReference type="InterPro" id="IPR006050">
    <property type="entry name" value="DNA_photolyase_N"/>
</dbReference>
<reference evidence="15 16" key="1">
    <citation type="journal article" date="2018" name="Nat. Biotechnol.">
        <title>A standardized bacterial taxonomy based on genome phylogeny substantially revises the tree of life.</title>
        <authorList>
            <person name="Parks D.H."/>
            <person name="Chuvochina M."/>
            <person name="Waite D.W."/>
            <person name="Rinke C."/>
            <person name="Skarshewski A."/>
            <person name="Chaumeil P.A."/>
            <person name="Hugenholtz P."/>
        </authorList>
    </citation>
    <scope>NUCLEOTIDE SEQUENCE [LARGE SCALE GENOMIC DNA]</scope>
    <source>
        <strain evidence="15">UBA9375</strain>
    </source>
</reference>
<name>A0A3D3RGL6_9PLAN</name>
<dbReference type="Gene3D" id="1.10.579.10">
    <property type="entry name" value="DNA Cyclobutane Dipyrimidine Photolyase, subunit A, domain 3"/>
    <property type="match status" value="1"/>
</dbReference>
<evidence type="ECO:0000256" key="12">
    <source>
        <dbReference type="ARBA" id="ARBA00031671"/>
    </source>
</evidence>
<dbReference type="Gene3D" id="1.25.40.80">
    <property type="match status" value="1"/>
</dbReference>
<evidence type="ECO:0000256" key="3">
    <source>
        <dbReference type="ARBA" id="ARBA00006409"/>
    </source>
</evidence>
<keyword evidence="10" id="KW-0234">DNA repair</keyword>
<comment type="catalytic activity">
    <reaction evidence="13">
        <text>cyclobutadipyrimidine (in DNA) = 2 pyrimidine residues (in DNA).</text>
        <dbReference type="EC" id="4.1.99.3"/>
    </reaction>
</comment>
<evidence type="ECO:0000256" key="9">
    <source>
        <dbReference type="ARBA" id="ARBA00023125"/>
    </source>
</evidence>
<keyword evidence="7" id="KW-0227">DNA damage</keyword>
<evidence type="ECO:0000313" key="16">
    <source>
        <dbReference type="Proteomes" id="UP000263642"/>
    </source>
</evidence>
<dbReference type="Proteomes" id="UP000263642">
    <property type="component" value="Unassembled WGS sequence"/>
</dbReference>
<keyword evidence="6" id="KW-0285">Flavoprotein</keyword>
<dbReference type="PANTHER" id="PTHR10211:SF0">
    <property type="entry name" value="DEOXYRIBODIPYRIMIDINE PHOTO-LYASE"/>
    <property type="match status" value="1"/>
</dbReference>
<feature type="domain" description="Photolyase/cryptochrome alpha/beta" evidence="14">
    <location>
        <begin position="21"/>
        <end position="153"/>
    </location>
</feature>
<evidence type="ECO:0000256" key="13">
    <source>
        <dbReference type="ARBA" id="ARBA00033999"/>
    </source>
</evidence>
<accession>A0A3D3RGL6</accession>
<dbReference type="EC" id="4.1.99.3" evidence="4"/>
<dbReference type="InterPro" id="IPR052219">
    <property type="entry name" value="Photolyase_Class-2"/>
</dbReference>
<proteinExistence type="inferred from homology"/>
<evidence type="ECO:0000256" key="1">
    <source>
        <dbReference type="ARBA" id="ARBA00001932"/>
    </source>
</evidence>
<evidence type="ECO:0000256" key="11">
    <source>
        <dbReference type="ARBA" id="ARBA00023239"/>
    </source>
</evidence>
<keyword evidence="9" id="KW-0238">DNA-binding</keyword>
<dbReference type="InterPro" id="IPR036155">
    <property type="entry name" value="Crypto/Photolyase_N_sf"/>
</dbReference>
<organism evidence="15 16">
    <name type="scientific">Gimesia maris</name>
    <dbReference type="NCBI Taxonomy" id="122"/>
    <lineage>
        <taxon>Bacteria</taxon>
        <taxon>Pseudomonadati</taxon>
        <taxon>Planctomycetota</taxon>
        <taxon>Planctomycetia</taxon>
        <taxon>Planctomycetales</taxon>
        <taxon>Planctomycetaceae</taxon>
        <taxon>Gimesia</taxon>
    </lineage>
</organism>
<comment type="similarity">
    <text evidence="3">Belongs to the DNA photolyase class-2 family.</text>
</comment>
<dbReference type="InterPro" id="IPR036134">
    <property type="entry name" value="Crypto/Photolyase_FAD-like_sf"/>
</dbReference>
<dbReference type="FunFam" id="1.10.579.10:FF:000002">
    <property type="entry name" value="Deoxyribodipyrimidine photolyase"/>
    <property type="match status" value="1"/>
</dbReference>
<evidence type="ECO:0000259" key="14">
    <source>
        <dbReference type="PROSITE" id="PS51645"/>
    </source>
</evidence>
<dbReference type="PANTHER" id="PTHR10211">
    <property type="entry name" value="DEOXYRIBODIPYRIMIDINE PHOTOLYASE"/>
    <property type="match status" value="1"/>
</dbReference>
<evidence type="ECO:0000313" key="15">
    <source>
        <dbReference type="EMBL" id="HCO27222.1"/>
    </source>
</evidence>
<dbReference type="GO" id="GO:0003904">
    <property type="term" value="F:deoxyribodipyrimidine photo-lyase activity"/>
    <property type="evidence" value="ECO:0007669"/>
    <property type="project" value="UniProtKB-EC"/>
</dbReference>
<evidence type="ECO:0000256" key="7">
    <source>
        <dbReference type="ARBA" id="ARBA00022763"/>
    </source>
</evidence>
<dbReference type="Gene3D" id="3.40.50.620">
    <property type="entry name" value="HUPs"/>
    <property type="match status" value="1"/>
</dbReference>
<dbReference type="AlphaFoldDB" id="A0A3D3RGL6"/>
<evidence type="ECO:0000256" key="2">
    <source>
        <dbReference type="ARBA" id="ARBA00001974"/>
    </source>
</evidence>
<evidence type="ECO:0000256" key="8">
    <source>
        <dbReference type="ARBA" id="ARBA00022827"/>
    </source>
</evidence>
<dbReference type="GO" id="GO:0003677">
    <property type="term" value="F:DNA binding"/>
    <property type="evidence" value="ECO:0007669"/>
    <property type="project" value="UniProtKB-KW"/>
</dbReference>
<dbReference type="EMBL" id="DQAY01000191">
    <property type="protein sequence ID" value="HCO27222.1"/>
    <property type="molecule type" value="Genomic_DNA"/>
</dbReference>
<evidence type="ECO:0000256" key="5">
    <source>
        <dbReference type="ARBA" id="ARBA00014046"/>
    </source>
</evidence>
<keyword evidence="11 15" id="KW-0456">Lyase</keyword>
<keyword evidence="8" id="KW-0274">FAD</keyword>
<comment type="cofactor">
    <cofactor evidence="2">
        <name>FAD</name>
        <dbReference type="ChEBI" id="CHEBI:57692"/>
    </cofactor>
</comment>
<sequence length="497" mass="57537">MTVPEIRIRPLNQASLQKNGDYVLYWMIANRRTRYNYSLQRAVELSKELNKPLLVFEALRCGYEWASDRLHRFVLQGMVDNRDSLQDSPVGYHCYVEPKAGHGSGLLSALATKACAVVTDDFPCFFIPQMLKSVAPRLSVRLEAIDSNGLLPLRAASQIYPTAYAFRRFLHKALPDHLDQTPKINPLSHIDLPEFSSLPAKILERWPMASDQLLQATPEVLADLPLNHQVRPADFDGGMKAASKTLKQFLNVRFERYAEERNLPEEEVTSGLSPYLHFGHISVHEVFKRVADREDWNAAKVIDQKATGKRAGWWQMSETAEGFLDELITWRELGYNMCWQRDDYDQYESLPDWARTTLEEHAADKRDPCYTLEEFEQARTHDELWNAAQTQLVTEGRMHNYMRMLWGKNILHWSESPQAALETMIHLNNKYAVDGRNPNSYSGIFWCLGRYDRAWGPERPIFGKIRYMTCENTARKFSVDGYLERFSKEKRQGSLFD</sequence>
<dbReference type="InterPro" id="IPR014729">
    <property type="entry name" value="Rossmann-like_a/b/a_fold"/>
</dbReference>
<evidence type="ECO:0000256" key="6">
    <source>
        <dbReference type="ARBA" id="ARBA00022630"/>
    </source>
</evidence>
<dbReference type="GO" id="GO:0000719">
    <property type="term" value="P:photoreactive repair"/>
    <property type="evidence" value="ECO:0007669"/>
    <property type="project" value="TreeGrafter"/>
</dbReference>
<protein>
    <recommendedName>
        <fullName evidence="5">Deoxyribodipyrimidine photo-lyase</fullName>
        <ecNumber evidence="4">4.1.99.3</ecNumber>
    </recommendedName>
    <alternativeName>
        <fullName evidence="12">DNA photolyase</fullName>
    </alternativeName>
</protein>
<evidence type="ECO:0000256" key="10">
    <source>
        <dbReference type="ARBA" id="ARBA00023204"/>
    </source>
</evidence>
<dbReference type="SUPFAM" id="SSF52425">
    <property type="entry name" value="Cryptochrome/photolyase, N-terminal domain"/>
    <property type="match status" value="1"/>
</dbReference>
<comment type="cofactor">
    <cofactor evidence="1">
        <name>(6R)-5,10-methylene-5,6,7,8-tetrahydrofolate</name>
        <dbReference type="ChEBI" id="CHEBI:15636"/>
    </cofactor>
</comment>
<dbReference type="PROSITE" id="PS51645">
    <property type="entry name" value="PHR_CRY_ALPHA_BETA"/>
    <property type="match status" value="1"/>
</dbReference>
<evidence type="ECO:0000256" key="4">
    <source>
        <dbReference type="ARBA" id="ARBA00013149"/>
    </source>
</evidence>
<comment type="caution">
    <text evidence="15">The sequence shown here is derived from an EMBL/GenBank/DDBJ whole genome shotgun (WGS) entry which is preliminary data.</text>
</comment>
<dbReference type="SUPFAM" id="SSF48173">
    <property type="entry name" value="Cryptochrome/photolyase FAD-binding domain"/>
    <property type="match status" value="1"/>
</dbReference>